<dbReference type="AlphaFoldDB" id="A0A382WXK6"/>
<reference evidence="2" key="1">
    <citation type="submission" date="2018-05" db="EMBL/GenBank/DDBJ databases">
        <authorList>
            <person name="Lanie J.A."/>
            <person name="Ng W.-L."/>
            <person name="Kazmierczak K.M."/>
            <person name="Andrzejewski T.M."/>
            <person name="Davidsen T.M."/>
            <person name="Wayne K.J."/>
            <person name="Tettelin H."/>
            <person name="Glass J.I."/>
            <person name="Rusch D."/>
            <person name="Podicherti R."/>
            <person name="Tsui H.-C.T."/>
            <person name="Winkler M.E."/>
        </authorList>
    </citation>
    <scope>NUCLEOTIDE SEQUENCE</scope>
</reference>
<feature type="compositionally biased region" description="Basic and acidic residues" evidence="1">
    <location>
        <begin position="1"/>
        <end position="22"/>
    </location>
</feature>
<sequence length="121" mass="13597">MPRRYIVDATEHSQPRLKDGRHGTGSTTFDSRFESGASWNYNCGFREFVIDRSQHSEFIVKGSDTADSFVSTNTGQYLSQRGDTPLTSIDFIQSTAAYEQAESQSNDYPKSIDGLFLPQQL</sequence>
<gene>
    <name evidence="2" type="ORF">METZ01_LOCUS416144</name>
</gene>
<protein>
    <submittedName>
        <fullName evidence="2">Uncharacterized protein</fullName>
    </submittedName>
</protein>
<dbReference type="EMBL" id="UINC01163146">
    <property type="protein sequence ID" value="SVD63290.1"/>
    <property type="molecule type" value="Genomic_DNA"/>
</dbReference>
<feature type="region of interest" description="Disordered" evidence="1">
    <location>
        <begin position="1"/>
        <end position="29"/>
    </location>
</feature>
<accession>A0A382WXK6</accession>
<name>A0A382WXK6_9ZZZZ</name>
<proteinExistence type="predicted"/>
<organism evidence="2">
    <name type="scientific">marine metagenome</name>
    <dbReference type="NCBI Taxonomy" id="408172"/>
    <lineage>
        <taxon>unclassified sequences</taxon>
        <taxon>metagenomes</taxon>
        <taxon>ecological metagenomes</taxon>
    </lineage>
</organism>
<evidence type="ECO:0000313" key="2">
    <source>
        <dbReference type="EMBL" id="SVD63290.1"/>
    </source>
</evidence>
<evidence type="ECO:0000256" key="1">
    <source>
        <dbReference type="SAM" id="MobiDB-lite"/>
    </source>
</evidence>